<dbReference type="PRINTS" id="PR01239">
    <property type="entry name" value="EP450IICYP52"/>
</dbReference>
<comment type="similarity">
    <text evidence="2">Belongs to the cytochrome P450 family.</text>
</comment>
<dbReference type="GO" id="GO:0020037">
    <property type="term" value="F:heme binding"/>
    <property type="evidence" value="ECO:0007669"/>
    <property type="project" value="InterPro"/>
</dbReference>
<keyword evidence="4" id="KW-0479">Metal-binding</keyword>
<feature type="transmembrane region" description="Helical" evidence="8">
    <location>
        <begin position="6"/>
        <end position="28"/>
    </location>
</feature>
<dbReference type="InterPro" id="IPR036396">
    <property type="entry name" value="Cyt_P450_sf"/>
</dbReference>
<comment type="cofactor">
    <cofactor evidence="1">
        <name>heme</name>
        <dbReference type="ChEBI" id="CHEBI:30413"/>
    </cofactor>
</comment>
<dbReference type="SUPFAM" id="SSF48264">
    <property type="entry name" value="Cytochrome P450"/>
    <property type="match status" value="1"/>
</dbReference>
<dbReference type="OrthoDB" id="1470350at2759"/>
<evidence type="ECO:0000256" key="3">
    <source>
        <dbReference type="ARBA" id="ARBA00022617"/>
    </source>
</evidence>
<keyword evidence="3" id="KW-0349">Heme</keyword>
<dbReference type="Proteomes" id="UP000256328">
    <property type="component" value="Unassembled WGS sequence"/>
</dbReference>
<evidence type="ECO:0000256" key="1">
    <source>
        <dbReference type="ARBA" id="ARBA00001971"/>
    </source>
</evidence>
<evidence type="ECO:0000313" key="10">
    <source>
        <dbReference type="Proteomes" id="UP000256328"/>
    </source>
</evidence>
<dbReference type="Gene3D" id="1.10.630.10">
    <property type="entry name" value="Cytochrome P450"/>
    <property type="match status" value="1"/>
</dbReference>
<dbReference type="Pfam" id="PF00067">
    <property type="entry name" value="p450"/>
    <property type="match status" value="1"/>
</dbReference>
<sequence>MVHYSIPLLILVAVLVAYLVLTKVQFLLITRRFAQSHGCNLQSITPSRKAFLAWISSENKLNMREALVRPSFTKHAITELNTLEIHIQSLLNIIPKDNSTFDLQTLLFQLTLDNSTDFLLGESVHSLTSPPGSVEQEFGIKFDYAQFQLKHRLRLGWFARFHGSKEFSDACKFVHAFVDKFVEKALKAKLEEKVRFDAEGQKKEKYIFLDELVQATEDPIQIRSELLNILLAGRDTTAGILSNLFFVLARRPEIWTKLRTEVDELGGKLPT</sequence>
<keyword evidence="6" id="KW-0408">Iron</keyword>
<dbReference type="InterPro" id="IPR047146">
    <property type="entry name" value="Cyt_P450_E_CYP52_fungi"/>
</dbReference>
<evidence type="ECO:0000256" key="5">
    <source>
        <dbReference type="ARBA" id="ARBA00023002"/>
    </source>
</evidence>
<evidence type="ECO:0000256" key="6">
    <source>
        <dbReference type="ARBA" id="ARBA00023004"/>
    </source>
</evidence>
<evidence type="ECO:0000256" key="2">
    <source>
        <dbReference type="ARBA" id="ARBA00010617"/>
    </source>
</evidence>
<gene>
    <name evidence="9" type="ORF">BP5796_12278</name>
</gene>
<reference evidence="9 10" key="1">
    <citation type="journal article" date="2018" name="IMA Fungus">
        <title>IMA Genome-F 9: Draft genome sequence of Annulohypoxylon stygium, Aspergillus mulundensis, Berkeleyomyces basicola (syn. Thielaviopsis basicola), Ceratocystis smalleyi, two Cercospora beticola strains, Coleophoma cylindrospora, Fusarium fracticaudum, Phialophora cf. hyalina, and Morchella septimelata.</title>
        <authorList>
            <person name="Wingfield B.D."/>
            <person name="Bills G.F."/>
            <person name="Dong Y."/>
            <person name="Huang W."/>
            <person name="Nel W.J."/>
            <person name="Swalarsk-Parry B.S."/>
            <person name="Vaghefi N."/>
            <person name="Wilken P.M."/>
            <person name="An Z."/>
            <person name="de Beer Z.W."/>
            <person name="De Vos L."/>
            <person name="Chen L."/>
            <person name="Duong T.A."/>
            <person name="Gao Y."/>
            <person name="Hammerbacher A."/>
            <person name="Kikkert J.R."/>
            <person name="Li Y."/>
            <person name="Li H."/>
            <person name="Li K."/>
            <person name="Li Q."/>
            <person name="Liu X."/>
            <person name="Ma X."/>
            <person name="Naidoo K."/>
            <person name="Pethybridge S.J."/>
            <person name="Sun J."/>
            <person name="Steenkamp E.T."/>
            <person name="van der Nest M.A."/>
            <person name="van Wyk S."/>
            <person name="Wingfield M.J."/>
            <person name="Xiong C."/>
            <person name="Yue Q."/>
            <person name="Zhang X."/>
        </authorList>
    </citation>
    <scope>NUCLEOTIDE SEQUENCE [LARGE SCALE GENOMIC DNA]</scope>
    <source>
        <strain evidence="9 10">BP5796</strain>
    </source>
</reference>
<dbReference type="InterPro" id="IPR002974">
    <property type="entry name" value="Cyt_P450_E_CYP52_ascomycetes"/>
</dbReference>
<comment type="caution">
    <text evidence="9">The sequence shown here is derived from an EMBL/GenBank/DDBJ whole genome shotgun (WGS) entry which is preliminary data.</text>
</comment>
<keyword evidence="8" id="KW-0472">Membrane</keyword>
<keyword evidence="8" id="KW-1133">Transmembrane helix</keyword>
<dbReference type="AlphaFoldDB" id="A0A3D8Q9Q9"/>
<dbReference type="EMBL" id="PDLN01000021">
    <property type="protein sequence ID" value="RDW58348.1"/>
    <property type="molecule type" value="Genomic_DNA"/>
</dbReference>
<dbReference type="GO" id="GO:0005506">
    <property type="term" value="F:iron ion binding"/>
    <property type="evidence" value="ECO:0007669"/>
    <property type="project" value="InterPro"/>
</dbReference>
<dbReference type="InterPro" id="IPR001128">
    <property type="entry name" value="Cyt_P450"/>
</dbReference>
<dbReference type="GO" id="GO:0016712">
    <property type="term" value="F:oxidoreductase activity, acting on paired donors, with incorporation or reduction of molecular oxygen, reduced flavin or flavoprotein as one donor, and incorporation of one atom of oxygen"/>
    <property type="evidence" value="ECO:0007669"/>
    <property type="project" value="InterPro"/>
</dbReference>
<keyword evidence="8" id="KW-0812">Transmembrane</keyword>
<organism evidence="9 10">
    <name type="scientific">Coleophoma crateriformis</name>
    <dbReference type="NCBI Taxonomy" id="565419"/>
    <lineage>
        <taxon>Eukaryota</taxon>
        <taxon>Fungi</taxon>
        <taxon>Dikarya</taxon>
        <taxon>Ascomycota</taxon>
        <taxon>Pezizomycotina</taxon>
        <taxon>Leotiomycetes</taxon>
        <taxon>Helotiales</taxon>
        <taxon>Dermateaceae</taxon>
        <taxon>Coleophoma</taxon>
    </lineage>
</organism>
<keyword evidence="7" id="KW-0503">Monooxygenase</keyword>
<evidence type="ECO:0000256" key="8">
    <source>
        <dbReference type="SAM" id="Phobius"/>
    </source>
</evidence>
<name>A0A3D8Q9Q9_9HELO</name>
<evidence type="ECO:0000256" key="7">
    <source>
        <dbReference type="ARBA" id="ARBA00023033"/>
    </source>
</evidence>
<dbReference type="PANTHER" id="PTHR24287">
    <property type="entry name" value="P450, PUTATIVE (EUROFUNG)-RELATED"/>
    <property type="match status" value="1"/>
</dbReference>
<protein>
    <submittedName>
        <fullName evidence="9">Uncharacterized protein</fullName>
    </submittedName>
</protein>
<dbReference type="PANTHER" id="PTHR24287:SF1">
    <property type="entry name" value="P450, PUTATIVE (EUROFUNG)-RELATED"/>
    <property type="match status" value="1"/>
</dbReference>
<proteinExistence type="inferred from homology"/>
<accession>A0A3D8Q9Q9</accession>
<keyword evidence="5" id="KW-0560">Oxidoreductase</keyword>
<keyword evidence="10" id="KW-1185">Reference proteome</keyword>
<evidence type="ECO:0000256" key="4">
    <source>
        <dbReference type="ARBA" id="ARBA00022723"/>
    </source>
</evidence>
<evidence type="ECO:0000313" key="9">
    <source>
        <dbReference type="EMBL" id="RDW58348.1"/>
    </source>
</evidence>